<accession>A0A5R9BAT8</accession>
<dbReference type="SMART" id="SM00854">
    <property type="entry name" value="PGA_cap"/>
    <property type="match status" value="1"/>
</dbReference>
<comment type="caution">
    <text evidence="4">The sequence shown here is derived from an EMBL/GenBank/DDBJ whole genome shotgun (WGS) entry which is preliminary data.</text>
</comment>
<evidence type="ECO:0000313" key="4">
    <source>
        <dbReference type="EMBL" id="TLP95765.1"/>
    </source>
</evidence>
<dbReference type="RefSeq" id="WP_138253460.1">
    <property type="nucleotide sequence ID" value="NZ_VAVZ01000027.1"/>
</dbReference>
<dbReference type="InterPro" id="IPR019079">
    <property type="entry name" value="Capsule_synth_CapA"/>
</dbReference>
<comment type="similarity">
    <text evidence="1">Belongs to the CapA family.</text>
</comment>
<dbReference type="Pfam" id="PF09587">
    <property type="entry name" value="PGA_cap"/>
    <property type="match status" value="1"/>
</dbReference>
<evidence type="ECO:0000313" key="5">
    <source>
        <dbReference type="Proteomes" id="UP000310458"/>
    </source>
</evidence>
<feature type="region of interest" description="Disordered" evidence="2">
    <location>
        <begin position="28"/>
        <end position="73"/>
    </location>
</feature>
<gene>
    <name evidence="4" type="ORF">FEF26_10335</name>
</gene>
<evidence type="ECO:0000256" key="2">
    <source>
        <dbReference type="SAM" id="MobiDB-lite"/>
    </source>
</evidence>
<name>A0A5R9BAT8_9MICC</name>
<dbReference type="Gene3D" id="3.60.21.10">
    <property type="match status" value="1"/>
</dbReference>
<feature type="region of interest" description="Disordered" evidence="2">
    <location>
        <begin position="419"/>
        <end position="440"/>
    </location>
</feature>
<dbReference type="CDD" id="cd07381">
    <property type="entry name" value="MPP_CapA"/>
    <property type="match status" value="1"/>
</dbReference>
<evidence type="ECO:0000259" key="3">
    <source>
        <dbReference type="SMART" id="SM00854"/>
    </source>
</evidence>
<dbReference type="Proteomes" id="UP000310458">
    <property type="component" value="Unassembled WGS sequence"/>
</dbReference>
<dbReference type="AlphaFoldDB" id="A0A5R9BAT8"/>
<organism evidence="4 5">
    <name type="scientific">Nesterenkonia salmonea</name>
    <dbReference type="NCBI Taxonomy" id="1804987"/>
    <lineage>
        <taxon>Bacteria</taxon>
        <taxon>Bacillati</taxon>
        <taxon>Actinomycetota</taxon>
        <taxon>Actinomycetes</taxon>
        <taxon>Micrococcales</taxon>
        <taxon>Micrococcaceae</taxon>
        <taxon>Nesterenkonia</taxon>
    </lineage>
</organism>
<dbReference type="OrthoDB" id="9810718at2"/>
<dbReference type="EMBL" id="VAVZ01000027">
    <property type="protein sequence ID" value="TLP95765.1"/>
    <property type="molecule type" value="Genomic_DNA"/>
</dbReference>
<dbReference type="SUPFAM" id="SSF56300">
    <property type="entry name" value="Metallo-dependent phosphatases"/>
    <property type="match status" value="1"/>
</dbReference>
<feature type="compositionally biased region" description="Acidic residues" evidence="2">
    <location>
        <begin position="53"/>
        <end position="73"/>
    </location>
</feature>
<reference evidence="4 5" key="1">
    <citation type="submission" date="2019-05" db="EMBL/GenBank/DDBJ databases">
        <title>Nesterenkonia sp. GY074 isolated from the Southern Atlantic Ocean.</title>
        <authorList>
            <person name="Zhang G."/>
        </authorList>
    </citation>
    <scope>NUCLEOTIDE SEQUENCE [LARGE SCALE GENOMIC DNA]</scope>
    <source>
        <strain evidence="4 5">GY074</strain>
    </source>
</reference>
<dbReference type="InterPro" id="IPR052169">
    <property type="entry name" value="CW_Biosynth-Accessory"/>
</dbReference>
<keyword evidence="5" id="KW-1185">Reference proteome</keyword>
<dbReference type="InterPro" id="IPR029052">
    <property type="entry name" value="Metallo-depent_PP-like"/>
</dbReference>
<protein>
    <submittedName>
        <fullName evidence="4">CapA family protein</fullName>
    </submittedName>
</protein>
<sequence length="440" mass="47054">MSDLTRTPRKGPHRFSWALIAALALTACAPETDEDDDAPAGPTDSASKAPEADSAEEEPEAQEEPAQEAEESDQFTIAATGDVLIHDNVIDEAAALAEGEEYAFAPLMSGVEELIGGADLALCGLEVPIAPEGVEPVGYPVFAAPSELADDLGSVGFDGCSTANNHSFDQGVAGQERTLEVFDEAGLGHAGTARTEAEAAQPQTFTLERGGREVTVAHLATTMIHNHAFPPPEDELWRVTDVTAEELTAQAAQAREDGADVVIASVHWGEEYVHEPTAEQRDYGEQLAQSGEIDAVFGSHSHTPQPVEHLDGGPQDDGMWVVWSMGNFLSNQDEACCIPETASGIVAYATVEVSEDDAAVVAMDWLPVTVDRGPTDDEPHRGIWPLRDLAEGEIPDSVELSEATIQDRWERLLEVMTDQMLREEPPASTGSDPTRVPRSD</sequence>
<feature type="domain" description="Capsule synthesis protein CapA" evidence="3">
    <location>
        <begin position="76"/>
        <end position="332"/>
    </location>
</feature>
<dbReference type="PANTHER" id="PTHR33393:SF13">
    <property type="entry name" value="PGA BIOSYNTHESIS PROTEIN CAPA"/>
    <property type="match status" value="1"/>
</dbReference>
<proteinExistence type="inferred from homology"/>
<dbReference type="PROSITE" id="PS51257">
    <property type="entry name" value="PROKAR_LIPOPROTEIN"/>
    <property type="match status" value="1"/>
</dbReference>
<evidence type="ECO:0000256" key="1">
    <source>
        <dbReference type="ARBA" id="ARBA00005662"/>
    </source>
</evidence>
<dbReference type="PANTHER" id="PTHR33393">
    <property type="entry name" value="POLYGLUTAMINE SYNTHESIS ACCESSORY PROTEIN RV0574C-RELATED"/>
    <property type="match status" value="1"/>
</dbReference>
<feature type="compositionally biased region" description="Low complexity" evidence="2">
    <location>
        <begin position="39"/>
        <end position="49"/>
    </location>
</feature>